<evidence type="ECO:0000313" key="1">
    <source>
        <dbReference type="EMBL" id="KAI8015688.1"/>
    </source>
</evidence>
<accession>A0ACC0HSJ1</accession>
<reference evidence="1 2" key="1">
    <citation type="journal article" date="2022" name="Plant J.">
        <title>Chromosome-level genome of Camellia lanceoleosa provides a valuable resource for understanding genome evolution and self-incompatibility.</title>
        <authorList>
            <person name="Gong W."/>
            <person name="Xiao S."/>
            <person name="Wang L."/>
            <person name="Liao Z."/>
            <person name="Chang Y."/>
            <person name="Mo W."/>
            <person name="Hu G."/>
            <person name="Li W."/>
            <person name="Zhao G."/>
            <person name="Zhu H."/>
            <person name="Hu X."/>
            <person name="Ji K."/>
            <person name="Xiang X."/>
            <person name="Song Q."/>
            <person name="Yuan D."/>
            <person name="Jin S."/>
            <person name="Zhang L."/>
        </authorList>
    </citation>
    <scope>NUCLEOTIDE SEQUENCE [LARGE SCALE GENOMIC DNA]</scope>
    <source>
        <strain evidence="1">SQ_2022a</strain>
    </source>
</reference>
<proteinExistence type="predicted"/>
<evidence type="ECO:0000313" key="2">
    <source>
        <dbReference type="Proteomes" id="UP001060215"/>
    </source>
</evidence>
<sequence>MVKAEKRHHINVPGMHHATRRKKTAEGRTKKRDNDLHRLLFMPNELLDGAKLAYYSKGQVVFSMHSLLLLIILGGYEQGNGIVCSCCHTEFEAHTGWSARRQLYRNIYTSSELTLHDIALSLANGQNLATGSSDDMCVACGAGGDQIICDGCPRAFHICHGLVCEKEYHVGYLRDSGLYDLKELPRDKWFCCDDYNRIHVALQNLVLVGAEMISASVSYAIHRKHIEKGFTYGVSNDTDLLPPLIYLTFVRNIFRQEFGGMYCVVLIVKSVVVSVGLLRIFGREVAELPLVATCRENQGKGYFQALFSCIESLLYSLNVENLVLPAAEEAESI</sequence>
<name>A0ACC0HSJ1_9ERIC</name>
<dbReference type="EMBL" id="CM045761">
    <property type="protein sequence ID" value="KAI8015688.1"/>
    <property type="molecule type" value="Genomic_DNA"/>
</dbReference>
<gene>
    <name evidence="1" type="ORF">LOK49_LG05G03622</name>
</gene>
<keyword evidence="2" id="KW-1185">Reference proteome</keyword>
<protein>
    <submittedName>
        <fullName evidence="1">Increased DNA methylation 1</fullName>
    </submittedName>
</protein>
<comment type="caution">
    <text evidence="1">The sequence shown here is derived from an EMBL/GenBank/DDBJ whole genome shotgun (WGS) entry which is preliminary data.</text>
</comment>
<dbReference type="Proteomes" id="UP001060215">
    <property type="component" value="Chromosome 4"/>
</dbReference>
<organism evidence="1 2">
    <name type="scientific">Camellia lanceoleosa</name>
    <dbReference type="NCBI Taxonomy" id="1840588"/>
    <lineage>
        <taxon>Eukaryota</taxon>
        <taxon>Viridiplantae</taxon>
        <taxon>Streptophyta</taxon>
        <taxon>Embryophyta</taxon>
        <taxon>Tracheophyta</taxon>
        <taxon>Spermatophyta</taxon>
        <taxon>Magnoliopsida</taxon>
        <taxon>eudicotyledons</taxon>
        <taxon>Gunneridae</taxon>
        <taxon>Pentapetalae</taxon>
        <taxon>asterids</taxon>
        <taxon>Ericales</taxon>
        <taxon>Theaceae</taxon>
        <taxon>Camellia</taxon>
    </lineage>
</organism>